<gene>
    <name evidence="1" type="ORF">Amon02_000198900</name>
</gene>
<sequence length="126" mass="13349">MARATIESDGLKIIQGSRQLHLQLDSNSGGSKVGLSGVIPFCSCSAVCGGNDIDLDESESLRSSVSNLIPYKNILWVDHPSNALIEDELEITYTKPVGNSGEIGVARLLVQVETRIGNDSSSSSSQ</sequence>
<protein>
    <submittedName>
        <fullName evidence="1">Unnamed protein product</fullName>
    </submittedName>
</protein>
<comment type="caution">
    <text evidence="1">The sequence shown here is derived from an EMBL/GenBank/DDBJ whole genome shotgun (WGS) entry which is preliminary data.</text>
</comment>
<accession>A0ACB5SWJ3</accession>
<evidence type="ECO:0000313" key="2">
    <source>
        <dbReference type="Proteomes" id="UP001165064"/>
    </source>
</evidence>
<reference evidence="1" key="1">
    <citation type="submission" date="2023-04" db="EMBL/GenBank/DDBJ databases">
        <title>Ambrosiozyma monospora NBRC 10751.</title>
        <authorList>
            <person name="Ichikawa N."/>
            <person name="Sato H."/>
            <person name="Tonouchi N."/>
        </authorList>
    </citation>
    <scope>NUCLEOTIDE SEQUENCE</scope>
    <source>
        <strain evidence="1">NBRC 10751</strain>
    </source>
</reference>
<name>A0ACB5SWJ3_AMBMO</name>
<organism evidence="1 2">
    <name type="scientific">Ambrosiozyma monospora</name>
    <name type="common">Yeast</name>
    <name type="synonym">Endomycopsis monosporus</name>
    <dbReference type="NCBI Taxonomy" id="43982"/>
    <lineage>
        <taxon>Eukaryota</taxon>
        <taxon>Fungi</taxon>
        <taxon>Dikarya</taxon>
        <taxon>Ascomycota</taxon>
        <taxon>Saccharomycotina</taxon>
        <taxon>Pichiomycetes</taxon>
        <taxon>Pichiales</taxon>
        <taxon>Pichiaceae</taxon>
        <taxon>Ambrosiozyma</taxon>
    </lineage>
</organism>
<dbReference type="Proteomes" id="UP001165064">
    <property type="component" value="Unassembled WGS sequence"/>
</dbReference>
<keyword evidence="2" id="KW-1185">Reference proteome</keyword>
<proteinExistence type="predicted"/>
<dbReference type="EMBL" id="BSXS01001081">
    <property type="protein sequence ID" value="GME75006.1"/>
    <property type="molecule type" value="Genomic_DNA"/>
</dbReference>
<evidence type="ECO:0000313" key="1">
    <source>
        <dbReference type="EMBL" id="GME75006.1"/>
    </source>
</evidence>